<dbReference type="GO" id="GO:0005615">
    <property type="term" value="C:extracellular space"/>
    <property type="evidence" value="ECO:0007669"/>
    <property type="project" value="TreeGrafter"/>
</dbReference>
<evidence type="ECO:0000256" key="2">
    <source>
        <dbReference type="SAM" id="SignalP"/>
    </source>
</evidence>
<feature type="region of interest" description="Disordered" evidence="1">
    <location>
        <begin position="36"/>
        <end position="63"/>
    </location>
</feature>
<dbReference type="InterPro" id="IPR050904">
    <property type="entry name" value="Adhesion/Biosynth-related"/>
</dbReference>
<keyword evidence="2" id="KW-0732">Signal</keyword>
<dbReference type="RefSeq" id="WP_190464353.1">
    <property type="nucleotide sequence ID" value="NZ_JACJPW010000022.1"/>
</dbReference>
<dbReference type="Gene3D" id="2.30.180.10">
    <property type="entry name" value="FAS1 domain"/>
    <property type="match status" value="1"/>
</dbReference>
<feature type="domain" description="FAS1" evidence="3">
    <location>
        <begin position="66"/>
        <end position="199"/>
    </location>
</feature>
<dbReference type="FunFam" id="2.30.180.10:FF:000019">
    <property type="entry name" value="Cell surface lipoprotein"/>
    <property type="match status" value="1"/>
</dbReference>
<evidence type="ECO:0000313" key="4">
    <source>
        <dbReference type="EMBL" id="MBD2181546.1"/>
    </source>
</evidence>
<dbReference type="Proteomes" id="UP000641646">
    <property type="component" value="Unassembled WGS sequence"/>
</dbReference>
<dbReference type="InterPro" id="IPR036378">
    <property type="entry name" value="FAS1_dom_sf"/>
</dbReference>
<gene>
    <name evidence="4" type="ORF">H6G03_10570</name>
</gene>
<dbReference type="SMART" id="SM00554">
    <property type="entry name" value="FAS1"/>
    <property type="match status" value="1"/>
</dbReference>
<dbReference type="SUPFAM" id="SSF82153">
    <property type="entry name" value="FAS1 domain"/>
    <property type="match status" value="1"/>
</dbReference>
<evidence type="ECO:0000259" key="3">
    <source>
        <dbReference type="PROSITE" id="PS50213"/>
    </source>
</evidence>
<comment type="caution">
    <text evidence="4">The sequence shown here is derived from an EMBL/GenBank/DDBJ whole genome shotgun (WGS) entry which is preliminary data.</text>
</comment>
<dbReference type="PANTHER" id="PTHR10900">
    <property type="entry name" value="PERIOSTIN-RELATED"/>
    <property type="match status" value="1"/>
</dbReference>
<feature type="chain" id="PRO_5036881633" evidence="2">
    <location>
        <begin position="35"/>
        <end position="209"/>
    </location>
</feature>
<dbReference type="AlphaFoldDB" id="A0A926VCW0"/>
<dbReference type="PANTHER" id="PTHR10900:SF77">
    <property type="entry name" value="FI19380P1"/>
    <property type="match status" value="1"/>
</dbReference>
<dbReference type="EMBL" id="JACJPW010000022">
    <property type="protein sequence ID" value="MBD2181546.1"/>
    <property type="molecule type" value="Genomic_DNA"/>
</dbReference>
<sequence length="209" mass="22477">MKAQYMQKWNKKLAGFMAVVGVSALIYLPTMAQAGSRNNETSQNRPTTSQPTQEGTSASGEMASESDTIVAIASANDNFKTLTKALQAAELTETLSGNGPFTVFAPTDAAFAALPQETLQKLLLPENKALLTKILTYHVVPGKVLSSDLKTGEVKTVEGSPVRVRVDARKKQVMVNNAKVTQADIQASNGVIHVIDKIILPPELQSRLR</sequence>
<proteinExistence type="predicted"/>
<evidence type="ECO:0000313" key="5">
    <source>
        <dbReference type="Proteomes" id="UP000641646"/>
    </source>
</evidence>
<dbReference type="InterPro" id="IPR000782">
    <property type="entry name" value="FAS1_domain"/>
</dbReference>
<dbReference type="PROSITE" id="PS50213">
    <property type="entry name" value="FAS1"/>
    <property type="match status" value="1"/>
</dbReference>
<name>A0A926VCW0_9CYAN</name>
<reference evidence="4" key="2">
    <citation type="submission" date="2020-08" db="EMBL/GenBank/DDBJ databases">
        <authorList>
            <person name="Chen M."/>
            <person name="Teng W."/>
            <person name="Zhao L."/>
            <person name="Hu C."/>
            <person name="Zhou Y."/>
            <person name="Han B."/>
            <person name="Song L."/>
            <person name="Shu W."/>
        </authorList>
    </citation>
    <scope>NUCLEOTIDE SEQUENCE</scope>
    <source>
        <strain evidence="4">FACHB-1375</strain>
    </source>
</reference>
<protein>
    <submittedName>
        <fullName evidence="4">Fasciclin domain-containing protein</fullName>
    </submittedName>
</protein>
<feature type="compositionally biased region" description="Polar residues" evidence="1">
    <location>
        <begin position="36"/>
        <end position="59"/>
    </location>
</feature>
<evidence type="ECO:0000256" key="1">
    <source>
        <dbReference type="SAM" id="MobiDB-lite"/>
    </source>
</evidence>
<organism evidence="4 5">
    <name type="scientific">Aerosakkonema funiforme FACHB-1375</name>
    <dbReference type="NCBI Taxonomy" id="2949571"/>
    <lineage>
        <taxon>Bacteria</taxon>
        <taxon>Bacillati</taxon>
        <taxon>Cyanobacteriota</taxon>
        <taxon>Cyanophyceae</taxon>
        <taxon>Oscillatoriophycideae</taxon>
        <taxon>Aerosakkonematales</taxon>
        <taxon>Aerosakkonemataceae</taxon>
        <taxon>Aerosakkonema</taxon>
    </lineage>
</organism>
<accession>A0A926VCW0</accession>
<keyword evidence="5" id="KW-1185">Reference proteome</keyword>
<dbReference type="Pfam" id="PF02469">
    <property type="entry name" value="Fasciclin"/>
    <property type="match status" value="1"/>
</dbReference>
<reference evidence="4" key="1">
    <citation type="journal article" date="2015" name="ISME J.">
        <title>Draft Genome Sequence of Streptomyces incarnatus NRRL8089, which Produces the Nucleoside Antibiotic Sinefungin.</title>
        <authorList>
            <person name="Oshima K."/>
            <person name="Hattori M."/>
            <person name="Shimizu H."/>
            <person name="Fukuda K."/>
            <person name="Nemoto M."/>
            <person name="Inagaki K."/>
            <person name="Tamura T."/>
        </authorList>
    </citation>
    <scope>NUCLEOTIDE SEQUENCE</scope>
    <source>
        <strain evidence="4">FACHB-1375</strain>
    </source>
</reference>
<feature type="signal peptide" evidence="2">
    <location>
        <begin position="1"/>
        <end position="34"/>
    </location>
</feature>